<protein>
    <submittedName>
        <fullName evidence="11">SAM domain-containing protein</fullName>
    </submittedName>
</protein>
<evidence type="ECO:0000256" key="1">
    <source>
        <dbReference type="ARBA" id="ARBA00004123"/>
    </source>
</evidence>
<dbReference type="InterPro" id="IPR039040">
    <property type="entry name" value="NAB_fam"/>
</dbReference>
<accession>A0A7E4V7V6</accession>
<dbReference type="InterPro" id="IPR038398">
    <property type="entry name" value="NCD2_sf"/>
</dbReference>
<keyword evidence="4" id="KW-0805">Transcription regulation</keyword>
<evidence type="ECO:0000259" key="9">
    <source>
        <dbReference type="Pfam" id="PF04905"/>
    </source>
</evidence>
<dbReference type="WBParaSite" id="Pan_g17693.t1">
    <property type="protein sequence ID" value="Pan_g17693.t1"/>
    <property type="gene ID" value="Pan_g17693"/>
</dbReference>
<feature type="region of interest" description="Disordered" evidence="7">
    <location>
        <begin position="289"/>
        <end position="322"/>
    </location>
</feature>
<reference evidence="10" key="1">
    <citation type="journal article" date="2013" name="Genetics">
        <title>The draft genome and transcriptome of Panagrellus redivivus are shaped by the harsh demands of a free-living lifestyle.</title>
        <authorList>
            <person name="Srinivasan J."/>
            <person name="Dillman A.R."/>
            <person name="Macchietto M.G."/>
            <person name="Heikkinen L."/>
            <person name="Lakso M."/>
            <person name="Fracchia K.M."/>
            <person name="Antoshechkin I."/>
            <person name="Mortazavi A."/>
            <person name="Wong G."/>
            <person name="Sternberg P.W."/>
        </authorList>
    </citation>
    <scope>NUCLEOTIDE SEQUENCE [LARGE SCALE GENOMIC DNA]</scope>
    <source>
        <strain evidence="10">MT8872</strain>
    </source>
</reference>
<proteinExistence type="inferred from homology"/>
<evidence type="ECO:0000256" key="4">
    <source>
        <dbReference type="ARBA" id="ARBA00023015"/>
    </source>
</evidence>
<evidence type="ECO:0000259" key="8">
    <source>
        <dbReference type="Pfam" id="PF04904"/>
    </source>
</evidence>
<keyword evidence="6" id="KW-0539">Nucleus</keyword>
<feature type="compositionally biased region" description="Basic and acidic residues" evidence="7">
    <location>
        <begin position="500"/>
        <end position="512"/>
    </location>
</feature>
<dbReference type="Proteomes" id="UP000492821">
    <property type="component" value="Unassembled WGS sequence"/>
</dbReference>
<dbReference type="AlphaFoldDB" id="A0A7E4V7V6"/>
<dbReference type="PANTHER" id="PTHR12623">
    <property type="entry name" value="NGFI-A BINDING PROTEIN"/>
    <property type="match status" value="1"/>
</dbReference>
<reference evidence="11" key="2">
    <citation type="submission" date="2020-10" db="UniProtKB">
        <authorList>
            <consortium name="WormBaseParasite"/>
        </authorList>
    </citation>
    <scope>IDENTIFICATION</scope>
</reference>
<evidence type="ECO:0000256" key="6">
    <source>
        <dbReference type="ARBA" id="ARBA00023242"/>
    </source>
</evidence>
<dbReference type="Pfam" id="PF04904">
    <property type="entry name" value="SAM_NCD1"/>
    <property type="match status" value="1"/>
</dbReference>
<feature type="compositionally biased region" description="Polar residues" evidence="7">
    <location>
        <begin position="486"/>
        <end position="499"/>
    </location>
</feature>
<name>A0A7E4V7V6_PANRE</name>
<keyword evidence="10" id="KW-1185">Reference proteome</keyword>
<keyword evidence="5" id="KW-0804">Transcription</keyword>
<evidence type="ECO:0000313" key="10">
    <source>
        <dbReference type="Proteomes" id="UP000492821"/>
    </source>
</evidence>
<comment type="subcellular location">
    <subcellularLocation>
        <location evidence="1">Nucleus</location>
    </subcellularLocation>
</comment>
<feature type="domain" description="Nab N-terminal" evidence="8">
    <location>
        <begin position="42"/>
        <end position="118"/>
    </location>
</feature>
<evidence type="ECO:0000256" key="5">
    <source>
        <dbReference type="ARBA" id="ARBA00023163"/>
    </source>
</evidence>
<organism evidence="10 11">
    <name type="scientific">Panagrellus redivivus</name>
    <name type="common">Microworm</name>
    <dbReference type="NCBI Taxonomy" id="6233"/>
    <lineage>
        <taxon>Eukaryota</taxon>
        <taxon>Metazoa</taxon>
        <taxon>Ecdysozoa</taxon>
        <taxon>Nematoda</taxon>
        <taxon>Chromadorea</taxon>
        <taxon>Rhabditida</taxon>
        <taxon>Tylenchina</taxon>
        <taxon>Panagrolaimomorpha</taxon>
        <taxon>Panagrolaimoidea</taxon>
        <taxon>Panagrolaimidae</taxon>
        <taxon>Panagrellus</taxon>
    </lineage>
</organism>
<dbReference type="GO" id="GO:0045892">
    <property type="term" value="P:negative regulation of DNA-templated transcription"/>
    <property type="evidence" value="ECO:0007669"/>
    <property type="project" value="InterPro"/>
</dbReference>
<feature type="region of interest" description="Disordered" evidence="7">
    <location>
        <begin position="455"/>
        <end position="518"/>
    </location>
</feature>
<dbReference type="GO" id="GO:0003712">
    <property type="term" value="F:transcription coregulator activity"/>
    <property type="evidence" value="ECO:0007669"/>
    <property type="project" value="InterPro"/>
</dbReference>
<dbReference type="PANTHER" id="PTHR12623:SF10">
    <property type="entry name" value="NGFI-A-BINDING PROTEIN HOMOLOG"/>
    <property type="match status" value="1"/>
</dbReference>
<sequence>MSSTSTPPASTVATSSSAVPAGVDAEQWTVIVNQCISGMPKPTTLAEWQLQAVLFHAKLTFYYTRFISVGGDDIDQLMQCDETEFLEIMRLIGMHVKPLHVRRFQHTLAEFSKDRVRFLQLAVINIGPPPISADFPVSSNTTPLHAALAFLVPGFSVTDPLPPLPTEALAATMPRVLQQTAITTTSTSASASTVTPTTSPFFMSAFASSSTPALQTSSASPGMRSIPSVATTPVPSATANILTNTDNAILMRMVAGGFPLNVSVPMSTMPSSSSVPAFSSMSSDPTMIAGSSGCASAHSVPSPTASESEYGMHDSTPFEGGVLPESDIPVIVRAAKEIYDSDPTIAQLQPRYVQNKKKLPKDLIDTMTLPMDTPNRDADFRKYSAIYGRYDAKRKADKPLSYHELLVNEAAAQLCLLQPVLLTRRDSLFPLARRVVRDNNFPGLSTGLSRVDRKRLYESRDDRSVSPGRITPHSPSPGPSSVLRAASTNLESQKPSSSGDPERKRVKSEDRTGQQTRH</sequence>
<dbReference type="Gene3D" id="1.20.120.2010">
    <property type="entry name" value="NAB conserved domain 2"/>
    <property type="match status" value="1"/>
</dbReference>
<evidence type="ECO:0000256" key="2">
    <source>
        <dbReference type="ARBA" id="ARBA00008864"/>
    </source>
</evidence>
<comment type="similarity">
    <text evidence="2">Belongs to the NAB family.</text>
</comment>
<evidence type="ECO:0000313" key="11">
    <source>
        <dbReference type="WBParaSite" id="Pan_g17693.t1"/>
    </source>
</evidence>
<dbReference type="Pfam" id="PF04905">
    <property type="entry name" value="NCD2"/>
    <property type="match status" value="1"/>
</dbReference>
<evidence type="ECO:0000256" key="3">
    <source>
        <dbReference type="ARBA" id="ARBA00022491"/>
    </source>
</evidence>
<feature type="compositionally biased region" description="Basic and acidic residues" evidence="7">
    <location>
        <begin position="455"/>
        <end position="464"/>
    </location>
</feature>
<feature type="domain" description="NAB co-repressor" evidence="9">
    <location>
        <begin position="325"/>
        <end position="441"/>
    </location>
</feature>
<dbReference type="InterPro" id="IPR006989">
    <property type="entry name" value="NAB_co-repressor_dom"/>
</dbReference>
<dbReference type="GO" id="GO:0005634">
    <property type="term" value="C:nucleus"/>
    <property type="evidence" value="ECO:0007669"/>
    <property type="project" value="UniProtKB-SubCell"/>
</dbReference>
<keyword evidence="3" id="KW-0678">Repressor</keyword>
<dbReference type="InterPro" id="IPR006988">
    <property type="entry name" value="Nab_N"/>
</dbReference>
<evidence type="ECO:0000256" key="7">
    <source>
        <dbReference type="SAM" id="MobiDB-lite"/>
    </source>
</evidence>